<evidence type="ECO:0000256" key="1">
    <source>
        <dbReference type="SAM" id="MobiDB-lite"/>
    </source>
</evidence>
<name>A0ABN0R9G7_MYCUL</name>
<reference evidence="2 3" key="1">
    <citation type="submission" date="2014-01" db="EMBL/GenBank/DDBJ databases">
        <authorList>
            <person name="Dobos K."/>
            <person name="Lenaerts A."/>
            <person name="Ordway D."/>
            <person name="DeGroote M.A."/>
            <person name="Parker T."/>
            <person name="Sizemore C."/>
            <person name="Tallon L.J."/>
            <person name="Sadzewicz L.K."/>
            <person name="Sengamalay N."/>
            <person name="Fraser C.M."/>
            <person name="Hine E."/>
            <person name="Shefchek K.A."/>
            <person name="Das S.P."/>
            <person name="Tettelin H."/>
        </authorList>
    </citation>
    <scope>NUCLEOTIDE SEQUENCE [LARGE SCALE GENOMIC DNA]</scope>
    <source>
        <strain evidence="2 3">Harvey</strain>
    </source>
</reference>
<protein>
    <submittedName>
        <fullName evidence="2">Uncharacterized protein</fullName>
    </submittedName>
</protein>
<gene>
    <name evidence="2" type="ORF">I551_9021</name>
</gene>
<dbReference type="EMBL" id="JAOL01000048">
    <property type="protein sequence ID" value="EUA93720.1"/>
    <property type="molecule type" value="Genomic_DNA"/>
</dbReference>
<feature type="region of interest" description="Disordered" evidence="1">
    <location>
        <begin position="23"/>
        <end position="54"/>
    </location>
</feature>
<dbReference type="Proteomes" id="UP000020681">
    <property type="component" value="Unassembled WGS sequence"/>
</dbReference>
<proteinExistence type="predicted"/>
<comment type="caution">
    <text evidence="2">The sequence shown here is derived from an EMBL/GenBank/DDBJ whole genome shotgun (WGS) entry which is preliminary data.</text>
</comment>
<organism evidence="2 3">
    <name type="scientific">Mycobacterium ulcerans str. Harvey</name>
    <dbReference type="NCBI Taxonomy" id="1299332"/>
    <lineage>
        <taxon>Bacteria</taxon>
        <taxon>Bacillati</taxon>
        <taxon>Actinomycetota</taxon>
        <taxon>Actinomycetes</taxon>
        <taxon>Mycobacteriales</taxon>
        <taxon>Mycobacteriaceae</taxon>
        <taxon>Mycobacterium</taxon>
        <taxon>Mycobacterium ulcerans group</taxon>
    </lineage>
</organism>
<evidence type="ECO:0000313" key="3">
    <source>
        <dbReference type="Proteomes" id="UP000020681"/>
    </source>
</evidence>
<accession>A0ABN0R9G7</accession>
<evidence type="ECO:0000313" key="2">
    <source>
        <dbReference type="EMBL" id="EUA93720.1"/>
    </source>
</evidence>
<sequence>MPYGEPLNNTAAVHSGGRALGEIGFAHPSRRRRPSGVLSPSCNNKSRAEMWARG</sequence>
<keyword evidence="3" id="KW-1185">Reference proteome</keyword>